<name>A0A4C1ZBC2_EUMVA</name>
<evidence type="ECO:0000256" key="1">
    <source>
        <dbReference type="SAM" id="MobiDB-lite"/>
    </source>
</evidence>
<feature type="region of interest" description="Disordered" evidence="1">
    <location>
        <begin position="1"/>
        <end position="21"/>
    </location>
</feature>
<protein>
    <submittedName>
        <fullName evidence="2">Uncharacterized protein</fullName>
    </submittedName>
</protein>
<feature type="region of interest" description="Disordered" evidence="1">
    <location>
        <begin position="124"/>
        <end position="144"/>
    </location>
</feature>
<sequence>MKASEQINNGANIPAPEMTKAMQSDDTKTAYGIKTVAAIAVESDNGITIAIMIGRYTRTRNSFYVNGRSRNRKLVYQPLESVEIIPMILNTISTSAVGRYQPAIRSVPCYSYIHTRSHSTCDENRQCPTRKNPTRENPKKIRGTTMHRTSNEQVASLVEAITKFLENDYEPDVAALDGLPLDGLRTWYRIPDHR</sequence>
<feature type="compositionally biased region" description="Polar residues" evidence="1">
    <location>
        <begin position="1"/>
        <end position="11"/>
    </location>
</feature>
<dbReference type="Proteomes" id="UP000299102">
    <property type="component" value="Unassembled WGS sequence"/>
</dbReference>
<evidence type="ECO:0000313" key="2">
    <source>
        <dbReference type="EMBL" id="GBP83907.1"/>
    </source>
</evidence>
<evidence type="ECO:0000313" key="3">
    <source>
        <dbReference type="Proteomes" id="UP000299102"/>
    </source>
</evidence>
<dbReference type="EMBL" id="BGZK01001648">
    <property type="protein sequence ID" value="GBP83907.1"/>
    <property type="molecule type" value="Genomic_DNA"/>
</dbReference>
<keyword evidence="3" id="KW-1185">Reference proteome</keyword>
<proteinExistence type="predicted"/>
<reference evidence="2 3" key="1">
    <citation type="journal article" date="2019" name="Commun. Biol.">
        <title>The bagworm genome reveals a unique fibroin gene that provides high tensile strength.</title>
        <authorList>
            <person name="Kono N."/>
            <person name="Nakamura H."/>
            <person name="Ohtoshi R."/>
            <person name="Tomita M."/>
            <person name="Numata K."/>
            <person name="Arakawa K."/>
        </authorList>
    </citation>
    <scope>NUCLEOTIDE SEQUENCE [LARGE SCALE GENOMIC DNA]</scope>
</reference>
<gene>
    <name evidence="2" type="ORF">EVAR_56513_1</name>
</gene>
<dbReference type="AlphaFoldDB" id="A0A4C1ZBC2"/>
<accession>A0A4C1ZBC2</accession>
<organism evidence="2 3">
    <name type="scientific">Eumeta variegata</name>
    <name type="common">Bagworm moth</name>
    <name type="synonym">Eumeta japonica</name>
    <dbReference type="NCBI Taxonomy" id="151549"/>
    <lineage>
        <taxon>Eukaryota</taxon>
        <taxon>Metazoa</taxon>
        <taxon>Ecdysozoa</taxon>
        <taxon>Arthropoda</taxon>
        <taxon>Hexapoda</taxon>
        <taxon>Insecta</taxon>
        <taxon>Pterygota</taxon>
        <taxon>Neoptera</taxon>
        <taxon>Endopterygota</taxon>
        <taxon>Lepidoptera</taxon>
        <taxon>Glossata</taxon>
        <taxon>Ditrysia</taxon>
        <taxon>Tineoidea</taxon>
        <taxon>Psychidae</taxon>
        <taxon>Oiketicinae</taxon>
        <taxon>Eumeta</taxon>
    </lineage>
</organism>
<comment type="caution">
    <text evidence="2">The sequence shown here is derived from an EMBL/GenBank/DDBJ whole genome shotgun (WGS) entry which is preliminary data.</text>
</comment>